<feature type="region of interest" description="Disordered" evidence="1">
    <location>
        <begin position="1"/>
        <end position="26"/>
    </location>
</feature>
<evidence type="ECO:0000256" key="1">
    <source>
        <dbReference type="SAM" id="MobiDB-lite"/>
    </source>
</evidence>
<keyword evidence="2" id="KW-1185">Reference proteome</keyword>
<dbReference type="AlphaFoldDB" id="A0A914QPY0"/>
<accession>A0A914QPY0</accession>
<organism evidence="2 3">
    <name type="scientific">Panagrolaimus davidi</name>
    <dbReference type="NCBI Taxonomy" id="227884"/>
    <lineage>
        <taxon>Eukaryota</taxon>
        <taxon>Metazoa</taxon>
        <taxon>Ecdysozoa</taxon>
        <taxon>Nematoda</taxon>
        <taxon>Chromadorea</taxon>
        <taxon>Rhabditida</taxon>
        <taxon>Tylenchina</taxon>
        <taxon>Panagrolaimomorpha</taxon>
        <taxon>Panagrolaimoidea</taxon>
        <taxon>Panagrolaimidae</taxon>
        <taxon>Panagrolaimus</taxon>
    </lineage>
</organism>
<name>A0A914QPY0_9BILA</name>
<sequence length="88" mass="9046">MSANVELEVDEEDTVDDLSGVDSAPTGESLKVCPRGLVVDVDVASLGEVEEVGDDVVVGVVAEEMVVDVGETEVDSTAVVVVEGVKDV</sequence>
<evidence type="ECO:0000313" key="2">
    <source>
        <dbReference type="Proteomes" id="UP000887578"/>
    </source>
</evidence>
<evidence type="ECO:0000313" key="3">
    <source>
        <dbReference type="WBParaSite" id="PDA_v2.g3578.t1"/>
    </source>
</evidence>
<feature type="compositionally biased region" description="Acidic residues" evidence="1">
    <location>
        <begin position="7"/>
        <end position="16"/>
    </location>
</feature>
<reference evidence="3" key="1">
    <citation type="submission" date="2022-11" db="UniProtKB">
        <authorList>
            <consortium name="WormBaseParasite"/>
        </authorList>
    </citation>
    <scope>IDENTIFICATION</scope>
</reference>
<dbReference type="Proteomes" id="UP000887578">
    <property type="component" value="Unplaced"/>
</dbReference>
<dbReference type="WBParaSite" id="PDA_v2.g3578.t1">
    <property type="protein sequence ID" value="PDA_v2.g3578.t1"/>
    <property type="gene ID" value="PDA_v2.g3578"/>
</dbReference>
<protein>
    <submittedName>
        <fullName evidence="3">Uncharacterized protein</fullName>
    </submittedName>
</protein>
<proteinExistence type="predicted"/>